<keyword evidence="2" id="KW-0812">Transmembrane</keyword>
<dbReference type="AlphaFoldDB" id="A0AA38LYV3"/>
<feature type="transmembrane region" description="Helical" evidence="2">
    <location>
        <begin position="76"/>
        <end position="97"/>
    </location>
</feature>
<accession>A0AA38LYV3</accession>
<feature type="compositionally biased region" description="Low complexity" evidence="1">
    <location>
        <begin position="34"/>
        <end position="53"/>
    </location>
</feature>
<feature type="region of interest" description="Disordered" evidence="1">
    <location>
        <begin position="117"/>
        <end position="164"/>
    </location>
</feature>
<evidence type="ECO:0000256" key="2">
    <source>
        <dbReference type="SAM" id="Phobius"/>
    </source>
</evidence>
<dbReference type="Proteomes" id="UP001164286">
    <property type="component" value="Unassembled WGS sequence"/>
</dbReference>
<keyword evidence="2" id="KW-0472">Membrane</keyword>
<evidence type="ECO:0000313" key="3">
    <source>
        <dbReference type="EMBL" id="KAI9639586.1"/>
    </source>
</evidence>
<protein>
    <submittedName>
        <fullName evidence="3">Uncharacterized protein</fullName>
    </submittedName>
</protein>
<reference evidence="3" key="1">
    <citation type="journal article" date="2022" name="G3 (Bethesda)">
        <title>High quality genome of the basidiomycete yeast Dioszegia hungarica PDD-24b-2 isolated from cloud water.</title>
        <authorList>
            <person name="Jarrige D."/>
            <person name="Haridas S."/>
            <person name="Bleykasten-Grosshans C."/>
            <person name="Joly M."/>
            <person name="Nadalig T."/>
            <person name="Sancelme M."/>
            <person name="Vuilleumier S."/>
            <person name="Grigoriev I.V."/>
            <person name="Amato P."/>
            <person name="Bringel F."/>
        </authorList>
    </citation>
    <scope>NUCLEOTIDE SEQUENCE</scope>
    <source>
        <strain evidence="3">PDD-24b-2</strain>
    </source>
</reference>
<proteinExistence type="predicted"/>
<feature type="region of interest" description="Disordered" evidence="1">
    <location>
        <begin position="1"/>
        <end position="69"/>
    </location>
</feature>
<gene>
    <name evidence="3" type="ORF">MKK02DRAFT_29618</name>
</gene>
<sequence length="224" mass="23315">MTNIPTTQHSSMTKSPTHETSGYELESVEPLNESAASIAGASDRRSAGGAWRSRASDPESRGPSSQPRSTFCTRKIAIGCVGFAALVSSLIAAGAVISTRLQANNSIVSASSATSATYADGSPMATPTLNSITPTVTRGSEWRRSMSPPTVSLPTRSRAGDRSSDGLGKELAELAAAGNVAEENVLTSSANAESKLRFRLCAMAWQVIRQLCAAAADRLARSPL</sequence>
<feature type="compositionally biased region" description="Polar residues" evidence="1">
    <location>
        <begin position="1"/>
        <end position="20"/>
    </location>
</feature>
<dbReference type="GeneID" id="77727073"/>
<comment type="caution">
    <text evidence="3">The sequence shown here is derived from an EMBL/GenBank/DDBJ whole genome shotgun (WGS) entry which is preliminary data.</text>
</comment>
<name>A0AA38LYV3_9TREE</name>
<dbReference type="EMBL" id="JAKWFO010000001">
    <property type="protein sequence ID" value="KAI9639586.1"/>
    <property type="molecule type" value="Genomic_DNA"/>
</dbReference>
<dbReference type="RefSeq" id="XP_052949363.1">
    <property type="nucleotide sequence ID" value="XM_053087868.1"/>
</dbReference>
<organism evidence="3 4">
    <name type="scientific">Dioszegia hungarica</name>
    <dbReference type="NCBI Taxonomy" id="4972"/>
    <lineage>
        <taxon>Eukaryota</taxon>
        <taxon>Fungi</taxon>
        <taxon>Dikarya</taxon>
        <taxon>Basidiomycota</taxon>
        <taxon>Agaricomycotina</taxon>
        <taxon>Tremellomycetes</taxon>
        <taxon>Tremellales</taxon>
        <taxon>Bulleribasidiaceae</taxon>
        <taxon>Dioszegia</taxon>
    </lineage>
</organism>
<keyword evidence="4" id="KW-1185">Reference proteome</keyword>
<evidence type="ECO:0000256" key="1">
    <source>
        <dbReference type="SAM" id="MobiDB-lite"/>
    </source>
</evidence>
<feature type="compositionally biased region" description="Polar residues" evidence="1">
    <location>
        <begin position="125"/>
        <end position="138"/>
    </location>
</feature>
<keyword evidence="2" id="KW-1133">Transmembrane helix</keyword>
<evidence type="ECO:0000313" key="4">
    <source>
        <dbReference type="Proteomes" id="UP001164286"/>
    </source>
</evidence>